<keyword evidence="7" id="KW-0560">Oxidoreductase</keyword>
<gene>
    <name evidence="14" type="ORF">ROHU_013560</name>
</gene>
<protein>
    <submittedName>
        <fullName evidence="14">Arachidonate 5-lipoxygenase-like protein</fullName>
    </submittedName>
</protein>
<dbReference type="PROSITE" id="PS50095">
    <property type="entry name" value="PLAT"/>
    <property type="match status" value="1"/>
</dbReference>
<dbReference type="PROSITE" id="PS51393">
    <property type="entry name" value="LIPOXYGENASE_3"/>
    <property type="match status" value="1"/>
</dbReference>
<comment type="pathway">
    <text evidence="2">Lipid metabolism.</text>
</comment>
<evidence type="ECO:0000256" key="8">
    <source>
        <dbReference type="ARBA" id="ARBA00023098"/>
    </source>
</evidence>
<comment type="cofactor">
    <cofactor evidence="9">
        <name>Fe cation</name>
        <dbReference type="ChEBI" id="CHEBI:24875"/>
    </cofactor>
    <text evidence="9">Binds 1 Fe cation per subunit.</text>
</comment>
<proteinExistence type="inferred from homology"/>
<evidence type="ECO:0000256" key="3">
    <source>
        <dbReference type="ARBA" id="ARBA00009419"/>
    </source>
</evidence>
<dbReference type="InterPro" id="IPR036392">
    <property type="entry name" value="PLAT/LH2_dom_sf"/>
</dbReference>
<keyword evidence="15" id="KW-1185">Reference proteome</keyword>
<evidence type="ECO:0000256" key="2">
    <source>
        <dbReference type="ARBA" id="ARBA00005189"/>
    </source>
</evidence>
<dbReference type="GO" id="GO:0005506">
    <property type="term" value="F:iron ion binding"/>
    <property type="evidence" value="ECO:0007669"/>
    <property type="project" value="InterPro"/>
</dbReference>
<dbReference type="GO" id="GO:0005737">
    <property type="term" value="C:cytoplasm"/>
    <property type="evidence" value="ECO:0007669"/>
    <property type="project" value="UniProtKB-SubCell"/>
</dbReference>
<feature type="domain" description="Lipoxygenase" evidence="13">
    <location>
        <begin position="101"/>
        <end position="702"/>
    </location>
</feature>
<reference evidence="14 15" key="1">
    <citation type="submission" date="2018-03" db="EMBL/GenBank/DDBJ databases">
        <title>Draft genome sequence of Rohu Carp (Labeo rohita).</title>
        <authorList>
            <person name="Das P."/>
            <person name="Kushwaha B."/>
            <person name="Joshi C.G."/>
            <person name="Kumar D."/>
            <person name="Nagpure N.S."/>
            <person name="Sahoo L."/>
            <person name="Das S.P."/>
            <person name="Bit A."/>
            <person name="Patnaik S."/>
            <person name="Meher P.K."/>
            <person name="Jayasankar P."/>
            <person name="Koringa P.G."/>
            <person name="Patel N.V."/>
            <person name="Hinsu A.T."/>
            <person name="Kumar R."/>
            <person name="Pandey M."/>
            <person name="Agarwal S."/>
            <person name="Srivastava S."/>
            <person name="Singh M."/>
            <person name="Iquebal M.A."/>
            <person name="Jaiswal S."/>
            <person name="Angadi U.B."/>
            <person name="Kumar N."/>
            <person name="Raza M."/>
            <person name="Shah T.M."/>
            <person name="Rai A."/>
            <person name="Jena J.K."/>
        </authorList>
    </citation>
    <scope>NUCLEOTIDE SEQUENCE [LARGE SCALE GENOMIC DNA]</scope>
    <source>
        <strain evidence="14">DASCIFA01</strain>
        <tissue evidence="14">Testis</tissue>
    </source>
</reference>
<dbReference type="STRING" id="84645.A0A498L4I4"/>
<keyword evidence="9" id="KW-0408">Iron</keyword>
<evidence type="ECO:0000259" key="12">
    <source>
        <dbReference type="PROSITE" id="PS50095"/>
    </source>
</evidence>
<evidence type="ECO:0000256" key="1">
    <source>
        <dbReference type="ARBA" id="ARBA00004496"/>
    </source>
</evidence>
<dbReference type="Gene3D" id="1.20.245.10">
    <property type="entry name" value="Lipoxygenase-1, Domain 5"/>
    <property type="match status" value="3"/>
</dbReference>
<dbReference type="Pfam" id="PF01477">
    <property type="entry name" value="PLAT"/>
    <property type="match status" value="1"/>
</dbReference>
<evidence type="ECO:0000256" key="7">
    <source>
        <dbReference type="ARBA" id="ARBA00023002"/>
    </source>
</evidence>
<organism evidence="14 15">
    <name type="scientific">Labeo rohita</name>
    <name type="common">Indian major carp</name>
    <name type="synonym">Cyprinus rohita</name>
    <dbReference type="NCBI Taxonomy" id="84645"/>
    <lineage>
        <taxon>Eukaryota</taxon>
        <taxon>Metazoa</taxon>
        <taxon>Chordata</taxon>
        <taxon>Craniata</taxon>
        <taxon>Vertebrata</taxon>
        <taxon>Euteleostomi</taxon>
        <taxon>Actinopterygii</taxon>
        <taxon>Neopterygii</taxon>
        <taxon>Teleostei</taxon>
        <taxon>Ostariophysi</taxon>
        <taxon>Cypriniformes</taxon>
        <taxon>Cyprinidae</taxon>
        <taxon>Labeoninae</taxon>
        <taxon>Labeonini</taxon>
        <taxon>Labeo</taxon>
    </lineage>
</organism>
<dbReference type="PANTHER" id="PTHR11771">
    <property type="entry name" value="LIPOXYGENASE"/>
    <property type="match status" value="1"/>
</dbReference>
<dbReference type="InterPro" id="IPR013819">
    <property type="entry name" value="LipOase_C"/>
</dbReference>
<dbReference type="InterPro" id="IPR000907">
    <property type="entry name" value="LipOase"/>
</dbReference>
<sequence>MSTYKVTVTIGDSALDRVYLTLMDSEKQSSERTEEISLDIHVEKNIGNIVQVRLEKENIIVNYPWFCKHIKVQTPSGDCFEFPCYCWLEDENEVMIQEGTARLPQDDTESFQEHRKDQLECRQKIFRWTEWSPGFPRSIDAKVDDLPKEVQFYGEKSSEWKLDLMKVFVELFLDAMKGLCEPWKNFIDIENIFGPVIKENTVQENLVKDWTKNYMFGYQFLNGCNPVMIKKCVQLPDKFPVTHEMVQGSLKRGHTLQEELQAGNIYIVDYEILKGVAASKERYLTAPICLLYKNESDQMLPIAIQVGSISGAGMGTLIKNAMKTLTLKSLCLPEDIKARGMEDVPKYYYRDDGMMIWEAIHSFVSAVVKIYYDSNKAVQKDVEIQGFVKDVAFGMNNSNRRPTKTATIQLQDCPDLDHRQTIQLLEGDAELTEQDKKAILDLAMSWDLPGVTNDNRHWLFNRLLYHAVLGRTVRQIKQFRRGLKDTKVWSLLQERPDVVPLMFPRQSEAACCPQTILNKIAWPAKEEDDDDDTYSLPVKCRIAEYLRRFIENDFPKSLNSREQLVEYLTVVIFTASAQHAAVNFGQFDWYGWIPNSPSTMRKPPPQQKGQVDMKYIMECLPDRGCSREVLGTVWALTRTEKNEQFLGMYPDMYFTEQPAMEAIKTFRNKLEEVTKIIKSRNEELPLPYWYLSPDKIPNSVAI</sequence>
<dbReference type="Gene3D" id="2.60.60.20">
    <property type="entry name" value="PLAT/LH2 domain"/>
    <property type="match status" value="1"/>
</dbReference>
<evidence type="ECO:0000256" key="6">
    <source>
        <dbReference type="ARBA" id="ARBA00022964"/>
    </source>
</evidence>
<evidence type="ECO:0000259" key="13">
    <source>
        <dbReference type="PROSITE" id="PS51393"/>
    </source>
</evidence>
<dbReference type="InterPro" id="IPR001024">
    <property type="entry name" value="PLAT/LH2_dom"/>
</dbReference>
<dbReference type="InterPro" id="IPR001885">
    <property type="entry name" value="LipOase_mml"/>
</dbReference>
<feature type="binding site" evidence="9">
    <location>
        <position position="579"/>
    </location>
    <ligand>
        <name>Fe cation</name>
        <dbReference type="ChEBI" id="CHEBI:24875"/>
        <note>catalytic</note>
    </ligand>
</feature>
<dbReference type="GO" id="GO:0016702">
    <property type="term" value="F:oxidoreductase activity, acting on single donors with incorporation of molecular oxygen, incorporation of two atoms of oxygen"/>
    <property type="evidence" value="ECO:0007669"/>
    <property type="project" value="InterPro"/>
</dbReference>
<comment type="caution">
    <text evidence="14">The sequence shown here is derived from an EMBL/GenBank/DDBJ whole genome shotgun (WGS) entry which is preliminary data.</text>
</comment>
<accession>A0A498L4I4</accession>
<evidence type="ECO:0000256" key="11">
    <source>
        <dbReference type="PROSITE-ProRule" id="PRU00152"/>
    </source>
</evidence>
<evidence type="ECO:0000256" key="4">
    <source>
        <dbReference type="ARBA" id="ARBA00022490"/>
    </source>
</evidence>
<keyword evidence="4" id="KW-0963">Cytoplasm</keyword>
<dbReference type="EMBL" id="QBIY01013485">
    <property type="protein sequence ID" value="RXN03280.1"/>
    <property type="molecule type" value="Genomic_DNA"/>
</dbReference>
<keyword evidence="6" id="KW-0223">Dioxygenase</keyword>
<dbReference type="Pfam" id="PF00305">
    <property type="entry name" value="Lipoxygenase"/>
    <property type="match status" value="2"/>
</dbReference>
<dbReference type="AlphaFoldDB" id="A0A498L4I4"/>
<comment type="similarity">
    <text evidence="3">Belongs to the lipoxygenase family.</text>
</comment>
<keyword evidence="8" id="KW-0443">Lipid metabolism</keyword>
<dbReference type="Proteomes" id="UP000290572">
    <property type="component" value="Unassembled WGS sequence"/>
</dbReference>
<feature type="domain" description="PLAT" evidence="12">
    <location>
        <begin position="1"/>
        <end position="102"/>
    </location>
</feature>
<comment type="subcellular location">
    <subcellularLocation>
        <location evidence="1">Cytoplasm</location>
    </subcellularLocation>
</comment>
<evidence type="ECO:0000256" key="5">
    <source>
        <dbReference type="ARBA" id="ARBA00022723"/>
    </source>
</evidence>
<dbReference type="SUPFAM" id="SSF48484">
    <property type="entry name" value="Lipoxigenase"/>
    <property type="match status" value="2"/>
</dbReference>
<evidence type="ECO:0000313" key="15">
    <source>
        <dbReference type="Proteomes" id="UP000290572"/>
    </source>
</evidence>
<feature type="binding site" evidence="9">
    <location>
        <position position="702"/>
    </location>
    <ligand>
        <name>Fe cation</name>
        <dbReference type="ChEBI" id="CHEBI:24875"/>
        <note>catalytic</note>
    </ligand>
</feature>
<evidence type="ECO:0000313" key="14">
    <source>
        <dbReference type="EMBL" id="RXN03280.1"/>
    </source>
</evidence>
<dbReference type="GO" id="GO:0034440">
    <property type="term" value="P:lipid oxidation"/>
    <property type="evidence" value="ECO:0007669"/>
    <property type="project" value="InterPro"/>
</dbReference>
<evidence type="ECO:0000256" key="9">
    <source>
        <dbReference type="PIRSR" id="PIRSR601885-1"/>
    </source>
</evidence>
<evidence type="ECO:0000256" key="10">
    <source>
        <dbReference type="PIRSR" id="PIRSR601885-3"/>
    </source>
</evidence>
<feature type="site" description="Essential for stabilizing binding to COTL1" evidence="10">
    <location>
        <position position="87"/>
    </location>
</feature>
<keyword evidence="5 9" id="KW-0479">Metal-binding</keyword>
<dbReference type="PRINTS" id="PR00467">
    <property type="entry name" value="MAMLPOXGNASE"/>
</dbReference>
<comment type="caution">
    <text evidence="11">Lacks conserved residue(s) required for the propagation of feature annotation.</text>
</comment>
<dbReference type="InterPro" id="IPR036226">
    <property type="entry name" value="LipOase_C_sf"/>
</dbReference>
<dbReference type="SUPFAM" id="SSF49723">
    <property type="entry name" value="Lipase/lipooxygenase domain (PLAT/LH2 domain)"/>
    <property type="match status" value="1"/>
</dbReference>
<name>A0A498L4I4_LABRO</name>